<feature type="compositionally biased region" description="Low complexity" evidence="5">
    <location>
        <begin position="324"/>
        <end position="341"/>
    </location>
</feature>
<dbReference type="PROSITE" id="PS50082">
    <property type="entry name" value="WD_REPEATS_2"/>
    <property type="match status" value="3"/>
</dbReference>
<feature type="repeat" description="WD" evidence="4">
    <location>
        <begin position="390"/>
        <end position="431"/>
    </location>
</feature>
<evidence type="ECO:0000256" key="5">
    <source>
        <dbReference type="SAM" id="MobiDB-lite"/>
    </source>
</evidence>
<evidence type="ECO:0000256" key="1">
    <source>
        <dbReference type="ARBA" id="ARBA00022574"/>
    </source>
</evidence>
<organism evidence="7 8">
    <name type="scientific">Physocladia obscura</name>
    <dbReference type="NCBI Taxonomy" id="109957"/>
    <lineage>
        <taxon>Eukaryota</taxon>
        <taxon>Fungi</taxon>
        <taxon>Fungi incertae sedis</taxon>
        <taxon>Chytridiomycota</taxon>
        <taxon>Chytridiomycota incertae sedis</taxon>
        <taxon>Chytridiomycetes</taxon>
        <taxon>Chytridiales</taxon>
        <taxon>Chytriomycetaceae</taxon>
        <taxon>Physocladia</taxon>
    </lineage>
</organism>
<dbReference type="InterPro" id="IPR007472">
    <property type="entry name" value="N-end_Aminoacyl_Trfase_C"/>
</dbReference>
<feature type="region of interest" description="Disordered" evidence="5">
    <location>
        <begin position="318"/>
        <end position="341"/>
    </location>
</feature>
<dbReference type="InterPro" id="IPR036322">
    <property type="entry name" value="WD40_repeat_dom_sf"/>
</dbReference>
<evidence type="ECO:0000256" key="2">
    <source>
        <dbReference type="ARBA" id="ARBA00022737"/>
    </source>
</evidence>
<dbReference type="SUPFAM" id="SSF50978">
    <property type="entry name" value="WD40 repeat-like"/>
    <property type="match status" value="1"/>
</dbReference>
<reference evidence="7" key="1">
    <citation type="submission" date="2020-05" db="EMBL/GenBank/DDBJ databases">
        <title>Phylogenomic resolution of chytrid fungi.</title>
        <authorList>
            <person name="Stajich J.E."/>
            <person name="Amses K."/>
            <person name="Simmons R."/>
            <person name="Seto K."/>
            <person name="Myers J."/>
            <person name="Bonds A."/>
            <person name="Quandt C.A."/>
            <person name="Barry K."/>
            <person name="Liu P."/>
            <person name="Grigoriev I."/>
            <person name="Longcore J.E."/>
            <person name="James T.Y."/>
        </authorList>
    </citation>
    <scope>NUCLEOTIDE SEQUENCE</scope>
    <source>
        <strain evidence="7">JEL0513</strain>
    </source>
</reference>
<dbReference type="GO" id="GO:0006406">
    <property type="term" value="P:mRNA export from nucleus"/>
    <property type="evidence" value="ECO:0007669"/>
    <property type="project" value="InterPro"/>
</dbReference>
<comment type="similarity">
    <text evidence="3">Belongs to the THOC3 family.</text>
</comment>
<dbReference type="InterPro" id="IPR019775">
    <property type="entry name" value="WD40_repeat_CS"/>
</dbReference>
<dbReference type="InterPro" id="IPR001680">
    <property type="entry name" value="WD40_rpt"/>
</dbReference>
<evidence type="ECO:0000313" key="7">
    <source>
        <dbReference type="EMBL" id="KAJ3119415.1"/>
    </source>
</evidence>
<feature type="repeat" description="WD" evidence="4">
    <location>
        <begin position="184"/>
        <end position="225"/>
    </location>
</feature>
<evidence type="ECO:0000256" key="4">
    <source>
        <dbReference type="PROSITE-ProRule" id="PRU00221"/>
    </source>
</evidence>
<name>A0AAD5XFA2_9FUNG</name>
<evidence type="ECO:0000259" key="6">
    <source>
        <dbReference type="Pfam" id="PF04377"/>
    </source>
</evidence>
<dbReference type="EMBL" id="JADGJH010001063">
    <property type="protein sequence ID" value="KAJ3119415.1"/>
    <property type="molecule type" value="Genomic_DNA"/>
</dbReference>
<dbReference type="PROSITE" id="PS00678">
    <property type="entry name" value="WD_REPEATS_1"/>
    <property type="match status" value="1"/>
</dbReference>
<proteinExistence type="inferred from homology"/>
<keyword evidence="1 4" id="KW-0853">WD repeat</keyword>
<dbReference type="PROSITE" id="PS50294">
    <property type="entry name" value="WD_REPEATS_REGION"/>
    <property type="match status" value="3"/>
</dbReference>
<feature type="domain" description="N-end rule aminoacyl transferase C-terminal" evidence="6">
    <location>
        <begin position="2"/>
        <end position="64"/>
    </location>
</feature>
<evidence type="ECO:0000256" key="3">
    <source>
        <dbReference type="ARBA" id="ARBA00046343"/>
    </source>
</evidence>
<dbReference type="Proteomes" id="UP001211907">
    <property type="component" value="Unassembled WGS sequence"/>
</dbReference>
<dbReference type="AlphaFoldDB" id="A0AAD5XFA2"/>
<dbReference type="Pfam" id="PF04377">
    <property type="entry name" value="ATE_C"/>
    <property type="match status" value="1"/>
</dbReference>
<protein>
    <submittedName>
        <fullName evidence="7">THO complex subunit 3</fullName>
    </submittedName>
</protein>
<evidence type="ECO:0000313" key="8">
    <source>
        <dbReference type="Proteomes" id="UP001211907"/>
    </source>
</evidence>
<accession>A0AAD5XFA2</accession>
<dbReference type="SMART" id="SM00320">
    <property type="entry name" value="WD40"/>
    <property type="match status" value="5"/>
</dbReference>
<dbReference type="GO" id="GO:0000445">
    <property type="term" value="C:THO complex part of transcription export complex"/>
    <property type="evidence" value="ECO:0007669"/>
    <property type="project" value="TreeGrafter"/>
</dbReference>
<dbReference type="Pfam" id="PF00400">
    <property type="entry name" value="WD40"/>
    <property type="match status" value="3"/>
</dbReference>
<comment type="caution">
    <text evidence="7">The sequence shown here is derived from an EMBL/GenBank/DDBJ whole genome shotgun (WGS) entry which is preliminary data.</text>
</comment>
<dbReference type="Gene3D" id="2.130.10.10">
    <property type="entry name" value="YVTN repeat-like/Quinoprotein amine dehydrogenase"/>
    <property type="match status" value="2"/>
</dbReference>
<dbReference type="InterPro" id="IPR015943">
    <property type="entry name" value="WD40/YVTN_repeat-like_dom_sf"/>
</dbReference>
<dbReference type="GO" id="GO:0004057">
    <property type="term" value="F:arginyl-tRNA--protein transferase activity"/>
    <property type="evidence" value="ECO:0007669"/>
    <property type="project" value="InterPro"/>
</dbReference>
<keyword evidence="2" id="KW-0677">Repeat</keyword>
<sequence>MYDPTESVVRSLSIGVYSALRECALAKQFSLQINGGELKYYYMGYYIHSCSKMRYKAQFKPSDLGCPKTYEWVPIEKCVALLDINKVACFSRAYSGTSFDSNDSTVFGLAAIARDFEINLAELGSVRLFVDGRIVLMKRADWTAMTPHEKRERNQLFSVVKKVAGKMGEIRTSDLNAGVRRTVGTGHSGKILSASWSSDGRRIATGGIDGTVRVFQHRTDSSQMVREATHRAHVADVDQVTWSPTSPSILASAGADRTLRLWDVRVPTSSKSNANTTPTSSTANVLTVTTPGENINVAWASDASCLAVGDKDDCVSFIDPRGSSNSNAQQQTNTNPQQHPASPYIWHTLKNDCEVNEIRWDNSNSLFYLTTGHGTVRVLDFPSFKQLYEVNAHTSNCYCLHFDPNGRYMAVGSSDSLVSLWDVNDFVCLRTFAHQE</sequence>
<dbReference type="PANTHER" id="PTHR22839:SF0">
    <property type="entry name" value="THO COMPLEX SUBUNIT 3"/>
    <property type="match status" value="1"/>
</dbReference>
<dbReference type="PANTHER" id="PTHR22839">
    <property type="entry name" value="THO COMPLEX SUBUNIT 3 THO3"/>
    <property type="match status" value="1"/>
</dbReference>
<dbReference type="InterPro" id="IPR040132">
    <property type="entry name" value="Tex1/THOC3"/>
</dbReference>
<gene>
    <name evidence="7" type="primary">THOC3</name>
    <name evidence="7" type="ORF">HK100_000330</name>
</gene>
<feature type="repeat" description="WD" evidence="4">
    <location>
        <begin position="230"/>
        <end position="272"/>
    </location>
</feature>
<keyword evidence="8" id="KW-1185">Reference proteome</keyword>